<evidence type="ECO:0000256" key="1">
    <source>
        <dbReference type="SAM" id="MobiDB-lite"/>
    </source>
</evidence>
<name>A0A915ZIM0_9GLOM</name>
<dbReference type="AlphaFoldDB" id="A0A915ZIM0"/>
<dbReference type="OrthoDB" id="2373134at2759"/>
<organism evidence="4 5">
    <name type="scientific">Rhizophagus irregularis</name>
    <dbReference type="NCBI Taxonomy" id="588596"/>
    <lineage>
        <taxon>Eukaryota</taxon>
        <taxon>Fungi</taxon>
        <taxon>Fungi incertae sedis</taxon>
        <taxon>Mucoromycota</taxon>
        <taxon>Glomeromycotina</taxon>
        <taxon>Glomeromycetes</taxon>
        <taxon>Glomerales</taxon>
        <taxon>Glomeraceae</taxon>
        <taxon>Rhizophagus</taxon>
    </lineage>
</organism>
<comment type="caution">
    <text evidence="4">The sequence shown here is derived from an EMBL/GenBank/DDBJ whole genome shotgun (WGS) entry which is preliminary data.</text>
</comment>
<feature type="compositionally biased region" description="Basic and acidic residues" evidence="1">
    <location>
        <begin position="712"/>
        <end position="730"/>
    </location>
</feature>
<evidence type="ECO:0000313" key="5">
    <source>
        <dbReference type="Proteomes" id="UP000684084"/>
    </source>
</evidence>
<dbReference type="Proteomes" id="UP000684084">
    <property type="component" value="Unassembled WGS sequence"/>
</dbReference>
<dbReference type="Pfam" id="PF01823">
    <property type="entry name" value="MACPF"/>
    <property type="match status" value="1"/>
</dbReference>
<evidence type="ECO:0000259" key="3">
    <source>
        <dbReference type="Pfam" id="PF24209"/>
    </source>
</evidence>
<gene>
    <name evidence="4" type="ORF">CHRIB12_LOCUS15226</name>
</gene>
<protein>
    <recommendedName>
        <fullName evidence="6">MACPF domain-containing protein</fullName>
    </recommendedName>
</protein>
<dbReference type="Pfam" id="PF24209">
    <property type="entry name" value="DUF7431"/>
    <property type="match status" value="1"/>
</dbReference>
<sequence>MDSIVFIKIVDDSTSKMKKLDLDSSLSDIRKELEKNNTINDTFLFSEKRKNVFEEIERDYEDDMLLNEIIEKSDDSENKFLYLMKYSRPYWKFFIKECELEYGRTMSFDGIKTANRRVFIVQDCEFNLLSAENYKKGQLKYKSKEDWMKERNLLFNTNINIQDFIVPGTSLEDKNFEDEKFDYSIYQYAELAKASLKFRKENLRLTKDFKSDVNNAIKSRDPREFRKIIEKYGRFVPTEVILGGRDYYKNVTISPKNSVENSKGDSVGYNSKLHNSILSDNEVFDENTWIESLKDYQNWNCIEFKNPISIFKLLPDDLYKETYKSIGKRILYTYVENYDYYIYKPGMCGTYTLINLPQNILNILSNKDADCDIFARVIDVDKDSKDVIFNCQILYSSSMRPSIIIHGIQKQFQVYKYELKVGIMIVGYDINFSHIASDIIVQSVKVVYDSQSQCMFDSIPLEHNLDSIMKNYNPVLGIPILSSYDSSNKSLVIGHNFCKDKSGNLKISIYSYCVEKSCYVNIPRFTFNTFIITSYKWDSGTYASSFPFKFDMYGKPIINFTDFNPKFVSLYLLNSDNHIPIFLNQNSEQINIEYISCKCNKTCIICTNKTKQLSESDDHLCIFFDIYLSKNDNYGPSELINSIIKNKSVRFIRRNELTEMSNIGGGHFGTISKARWKKTNDFVACISYDTNIQEYLIIMQYADGKMMRIQDDDDISDSKSKQNDKSENNKSDSLCIETKSLNLNV</sequence>
<dbReference type="VEuPathDB" id="FungiDB:RhiirFUN_016965"/>
<feature type="domain" description="MACPF" evidence="2">
    <location>
        <begin position="190"/>
        <end position="273"/>
    </location>
</feature>
<dbReference type="EMBL" id="CAGKOT010000035">
    <property type="protein sequence ID" value="CAB5376196.1"/>
    <property type="molecule type" value="Genomic_DNA"/>
</dbReference>
<proteinExistence type="predicted"/>
<evidence type="ECO:0000313" key="4">
    <source>
        <dbReference type="EMBL" id="CAB5376196.1"/>
    </source>
</evidence>
<feature type="region of interest" description="Disordered" evidence="1">
    <location>
        <begin position="712"/>
        <end position="731"/>
    </location>
</feature>
<dbReference type="InterPro" id="IPR020864">
    <property type="entry name" value="MACPF"/>
</dbReference>
<evidence type="ECO:0008006" key="6">
    <source>
        <dbReference type="Google" id="ProtNLM"/>
    </source>
</evidence>
<evidence type="ECO:0000259" key="2">
    <source>
        <dbReference type="Pfam" id="PF01823"/>
    </source>
</evidence>
<reference evidence="4" key="1">
    <citation type="submission" date="2020-05" db="EMBL/GenBank/DDBJ databases">
        <authorList>
            <person name="Rincon C."/>
            <person name="Sanders R I."/>
            <person name="Robbins C."/>
            <person name="Chaturvedi A."/>
        </authorList>
    </citation>
    <scope>NUCLEOTIDE SEQUENCE</scope>
    <source>
        <strain evidence="4">CHB12</strain>
    </source>
</reference>
<accession>A0A915ZIM0</accession>
<feature type="domain" description="DUF7431" evidence="3">
    <location>
        <begin position="330"/>
        <end position="603"/>
    </location>
</feature>
<dbReference type="InterPro" id="IPR055854">
    <property type="entry name" value="DUF7431"/>
</dbReference>